<dbReference type="Gene3D" id="3.30.420.610">
    <property type="entry name" value="LOTUS domain-like"/>
    <property type="match status" value="1"/>
</dbReference>
<sequence length="130" mass="14876">MSQNRNNNEEDQLKQIALVVRSLINSTKPPCTLRDILVDFEEFEGCPLPTRSLGYTSAEELLAETGEFSFQQRKCETIVTAKPSEKSAHIVALVMEQNESYKSRKRPGSRDSSESCERAMMRHFNSNRQF</sequence>
<keyword evidence="3" id="KW-1185">Reference proteome</keyword>
<dbReference type="Proteomes" id="UP000092444">
    <property type="component" value="Unassembled WGS sequence"/>
</dbReference>
<dbReference type="EnsemblMetazoa" id="GMOY000306-RA">
    <property type="protein sequence ID" value="GMOY000306-PA"/>
    <property type="gene ID" value="GMOY000306"/>
</dbReference>
<proteinExistence type="predicted"/>
<dbReference type="EMBL" id="CCAG010003200">
    <property type="status" value="NOT_ANNOTATED_CDS"/>
    <property type="molecule type" value="Genomic_DNA"/>
</dbReference>
<dbReference type="PhylomeDB" id="A0A1B0F9Y4"/>
<evidence type="ECO:0000313" key="3">
    <source>
        <dbReference type="Proteomes" id="UP000092444"/>
    </source>
</evidence>
<protein>
    <recommendedName>
        <fullName evidence="1">HTH OST-type domain-containing protein</fullName>
    </recommendedName>
</protein>
<dbReference type="STRING" id="37546.A0A1B0F9Y4"/>
<accession>A0A1B0F9Y4</accession>
<dbReference type="AlphaFoldDB" id="A0A1B0F9Y4"/>
<dbReference type="CDD" id="cd09972">
    <property type="entry name" value="LOTUS_TDRD_OSKAR"/>
    <property type="match status" value="1"/>
</dbReference>
<dbReference type="InterPro" id="IPR041966">
    <property type="entry name" value="LOTUS-like"/>
</dbReference>
<organism evidence="2 3">
    <name type="scientific">Glossina morsitans morsitans</name>
    <name type="common">Savannah tsetse fly</name>
    <dbReference type="NCBI Taxonomy" id="37546"/>
    <lineage>
        <taxon>Eukaryota</taxon>
        <taxon>Metazoa</taxon>
        <taxon>Ecdysozoa</taxon>
        <taxon>Arthropoda</taxon>
        <taxon>Hexapoda</taxon>
        <taxon>Insecta</taxon>
        <taxon>Pterygota</taxon>
        <taxon>Neoptera</taxon>
        <taxon>Endopterygota</taxon>
        <taxon>Diptera</taxon>
        <taxon>Brachycera</taxon>
        <taxon>Muscomorpha</taxon>
        <taxon>Hippoboscoidea</taxon>
        <taxon>Glossinidae</taxon>
        <taxon>Glossina</taxon>
    </lineage>
</organism>
<reference evidence="2" key="1">
    <citation type="submission" date="2020-05" db="UniProtKB">
        <authorList>
            <consortium name="EnsemblMetazoa"/>
        </authorList>
    </citation>
    <scope>IDENTIFICATION</scope>
    <source>
        <strain evidence="2">Yale</strain>
    </source>
</reference>
<evidence type="ECO:0000313" key="2">
    <source>
        <dbReference type="EnsemblMetazoa" id="GMOY000306-PA"/>
    </source>
</evidence>
<evidence type="ECO:0000259" key="1">
    <source>
        <dbReference type="PROSITE" id="PS51644"/>
    </source>
</evidence>
<dbReference type="PROSITE" id="PS51644">
    <property type="entry name" value="HTH_OST"/>
    <property type="match status" value="1"/>
</dbReference>
<name>A0A1B0F9Y4_GLOMM</name>
<dbReference type="InterPro" id="IPR025605">
    <property type="entry name" value="OST-HTH/LOTUS_dom"/>
</dbReference>
<feature type="domain" description="HTH OST-type" evidence="1">
    <location>
        <begin position="12"/>
        <end position="85"/>
    </location>
</feature>
<dbReference type="VEuPathDB" id="VectorBase:GMOY000306"/>